<dbReference type="FunFam" id="3.40.50.2000:FF:000009">
    <property type="entry name" value="Sterol 3-beta-glucosyltransferase UGT80A2"/>
    <property type="match status" value="1"/>
</dbReference>
<organism evidence="3 4">
    <name type="scientific">Mobilicoccus pelagius NBRC 104925</name>
    <dbReference type="NCBI Taxonomy" id="1089455"/>
    <lineage>
        <taxon>Bacteria</taxon>
        <taxon>Bacillati</taxon>
        <taxon>Actinomycetota</taxon>
        <taxon>Actinomycetes</taxon>
        <taxon>Micrococcales</taxon>
        <taxon>Dermatophilaceae</taxon>
        <taxon>Mobilicoccus</taxon>
    </lineage>
</organism>
<comment type="caution">
    <text evidence="3">The sequence shown here is derived from an EMBL/GenBank/DDBJ whole genome shotgun (WGS) entry which is preliminary data.</text>
</comment>
<dbReference type="InterPro" id="IPR002213">
    <property type="entry name" value="UDP_glucos_trans"/>
</dbReference>
<accession>H5UQT1</accession>
<feature type="domain" description="Erythromycin biosynthesis protein CIII-like C-terminal" evidence="2">
    <location>
        <begin position="388"/>
        <end position="486"/>
    </location>
</feature>
<dbReference type="Proteomes" id="UP000004367">
    <property type="component" value="Unassembled WGS sequence"/>
</dbReference>
<keyword evidence="4" id="KW-1185">Reference proteome</keyword>
<protein>
    <recommendedName>
        <fullName evidence="2">Erythromycin biosynthesis protein CIII-like C-terminal domain-containing protein</fullName>
    </recommendedName>
</protein>
<evidence type="ECO:0000256" key="1">
    <source>
        <dbReference type="SAM" id="MobiDB-lite"/>
    </source>
</evidence>
<reference evidence="3 4" key="1">
    <citation type="submission" date="2012-02" db="EMBL/GenBank/DDBJ databases">
        <title>Whole genome shotgun sequence of Mobilicoccus pelagius NBRC 104925.</title>
        <authorList>
            <person name="Yoshida Y."/>
            <person name="Hosoyama A."/>
            <person name="Tsuchikane K."/>
            <person name="Katsumata H."/>
            <person name="Yamazaki S."/>
            <person name="Fujita N."/>
        </authorList>
    </citation>
    <scope>NUCLEOTIDE SEQUENCE [LARGE SCALE GENOMIC DNA]</scope>
    <source>
        <strain evidence="3 4">NBRC 104925</strain>
    </source>
</reference>
<dbReference type="SUPFAM" id="SSF53756">
    <property type="entry name" value="UDP-Glycosyltransferase/glycogen phosphorylase"/>
    <property type="match status" value="1"/>
</dbReference>
<feature type="region of interest" description="Disordered" evidence="1">
    <location>
        <begin position="296"/>
        <end position="325"/>
    </location>
</feature>
<proteinExistence type="predicted"/>
<dbReference type="GO" id="GO:0016758">
    <property type="term" value="F:hexosyltransferase activity"/>
    <property type="evidence" value="ECO:0007669"/>
    <property type="project" value="UniProtKB-ARBA"/>
</dbReference>
<name>H5UQT1_9MICO</name>
<gene>
    <name evidence="3" type="ORF">MOPEL_060_00050</name>
</gene>
<dbReference type="PANTHER" id="PTHR48050">
    <property type="entry name" value="STEROL 3-BETA-GLUCOSYLTRANSFERASE"/>
    <property type="match status" value="1"/>
</dbReference>
<dbReference type="AlphaFoldDB" id="H5UQT1"/>
<dbReference type="Pfam" id="PF06722">
    <property type="entry name" value="EryCIII-like_C"/>
    <property type="match status" value="1"/>
</dbReference>
<feature type="region of interest" description="Disordered" evidence="1">
    <location>
        <begin position="180"/>
        <end position="217"/>
    </location>
</feature>
<evidence type="ECO:0000313" key="4">
    <source>
        <dbReference type="Proteomes" id="UP000004367"/>
    </source>
</evidence>
<feature type="compositionally biased region" description="Low complexity" evidence="1">
    <location>
        <begin position="204"/>
        <end position="217"/>
    </location>
</feature>
<sequence>MAVVLLGLGSRGDLTPMLALAHACRARGETVRVVALREYGDLVAGSGAEHIPVEADVADALWHPDPWVRRVLLAQPGLMYAQMTARLRRAAPLVVDALDRASRPGDTVVAGLATAGIATALHDRRAVLALFAPVLPSREPSATVMTPGLRGWPTTFTSTWGWMLSTEMSGRAGRLVRARSEGVASAERTHGGVSTTATERWSPRAATGSTATDTSARAAGARGLRLVSAPGARSLRAVTTRGYAAVAGWGHALLGVPGAAVVAGRLPILLAADPALVPPAPDRPVGVRQTGFWTLPSDDVPAPRGGGAAAAAPGRPGGSRVHEGGPATTARLEEFLAAGPPPVYVGFGSCPAADPAADQRMFVAAARRAGVRVVLQPPPGAAPEAGDDVLVLGEYPHERLLPRMAAVVHHGGAGTTAAAVRAGVPSAVVPHLGDQGYWGRRIADLGAGLRPVPRARLTTERLARLLAEVTGPDAPAMRRAAQDLAARLRTDGAERAADLLLGDPSNVRCSEP</sequence>
<dbReference type="GO" id="GO:0017000">
    <property type="term" value="P:antibiotic biosynthetic process"/>
    <property type="evidence" value="ECO:0007669"/>
    <property type="project" value="UniProtKB-ARBA"/>
</dbReference>
<dbReference type="Gene3D" id="3.40.50.2000">
    <property type="entry name" value="Glycogen Phosphorylase B"/>
    <property type="match status" value="3"/>
</dbReference>
<dbReference type="CDD" id="cd03784">
    <property type="entry name" value="GT1_Gtf-like"/>
    <property type="match status" value="1"/>
</dbReference>
<dbReference type="GO" id="GO:0008194">
    <property type="term" value="F:UDP-glycosyltransferase activity"/>
    <property type="evidence" value="ECO:0007669"/>
    <property type="project" value="InterPro"/>
</dbReference>
<dbReference type="EMBL" id="BAFE01000043">
    <property type="protein sequence ID" value="GAB48089.1"/>
    <property type="molecule type" value="Genomic_DNA"/>
</dbReference>
<dbReference type="PANTHER" id="PTHR48050:SF13">
    <property type="entry name" value="STEROL 3-BETA-GLUCOSYLTRANSFERASE UGT80A2"/>
    <property type="match status" value="1"/>
</dbReference>
<dbReference type="InterPro" id="IPR010610">
    <property type="entry name" value="EryCIII-like_C"/>
</dbReference>
<evidence type="ECO:0000313" key="3">
    <source>
        <dbReference type="EMBL" id="GAB48089.1"/>
    </source>
</evidence>
<dbReference type="eggNOG" id="COG1819">
    <property type="taxonomic scope" value="Bacteria"/>
</dbReference>
<dbReference type="InterPro" id="IPR050426">
    <property type="entry name" value="Glycosyltransferase_28"/>
</dbReference>
<evidence type="ECO:0000259" key="2">
    <source>
        <dbReference type="Pfam" id="PF06722"/>
    </source>
</evidence>
<dbReference type="STRING" id="1089455.MOPEL_060_00050"/>